<organism evidence="2 3">
    <name type="scientific">Actinoallomurus iriomotensis</name>
    <dbReference type="NCBI Taxonomy" id="478107"/>
    <lineage>
        <taxon>Bacteria</taxon>
        <taxon>Bacillati</taxon>
        <taxon>Actinomycetota</taxon>
        <taxon>Actinomycetes</taxon>
        <taxon>Streptosporangiales</taxon>
        <taxon>Thermomonosporaceae</taxon>
        <taxon>Actinoallomurus</taxon>
    </lineage>
</organism>
<accession>A0A9W6RVH6</accession>
<reference evidence="2" key="1">
    <citation type="submission" date="2023-03" db="EMBL/GenBank/DDBJ databases">
        <title>Actinoallomurus iriomotensis NBRC 103684.</title>
        <authorList>
            <person name="Ichikawa N."/>
            <person name="Sato H."/>
            <person name="Tonouchi N."/>
        </authorList>
    </citation>
    <scope>NUCLEOTIDE SEQUENCE</scope>
    <source>
        <strain evidence="2">NBRC 103684</strain>
    </source>
</reference>
<dbReference type="Proteomes" id="UP001165074">
    <property type="component" value="Unassembled WGS sequence"/>
</dbReference>
<evidence type="ECO:0000313" key="2">
    <source>
        <dbReference type="EMBL" id="GLY82591.1"/>
    </source>
</evidence>
<evidence type="ECO:0000256" key="1">
    <source>
        <dbReference type="SAM" id="MobiDB-lite"/>
    </source>
</evidence>
<sequence>MQAADGDDRAGRGPGGEGRVPVVALAQPVQEGHDVVLPDLPDRRTAASDERVDVAPQVTPVGTEGVGCQAAVDREMIEVRADLGPQRSSELFSGG</sequence>
<dbReference type="AlphaFoldDB" id="A0A9W6RVH6"/>
<protein>
    <submittedName>
        <fullName evidence="2">Uncharacterized protein</fullName>
    </submittedName>
</protein>
<proteinExistence type="predicted"/>
<feature type="compositionally biased region" description="Basic and acidic residues" evidence="1">
    <location>
        <begin position="1"/>
        <end position="11"/>
    </location>
</feature>
<name>A0A9W6RVH6_9ACTN</name>
<feature type="region of interest" description="Disordered" evidence="1">
    <location>
        <begin position="1"/>
        <end position="20"/>
    </location>
</feature>
<evidence type="ECO:0000313" key="3">
    <source>
        <dbReference type="Proteomes" id="UP001165074"/>
    </source>
</evidence>
<gene>
    <name evidence="2" type="ORF">Airi02_005230</name>
</gene>
<comment type="caution">
    <text evidence="2">The sequence shown here is derived from an EMBL/GenBank/DDBJ whole genome shotgun (WGS) entry which is preliminary data.</text>
</comment>
<dbReference type="EMBL" id="BSTK01000001">
    <property type="protein sequence ID" value="GLY82591.1"/>
    <property type="molecule type" value="Genomic_DNA"/>
</dbReference>
<keyword evidence="3" id="KW-1185">Reference proteome</keyword>